<proteinExistence type="predicted"/>
<dbReference type="PANTHER" id="PTHR36045:SF2">
    <property type="entry name" value="OS04G0558500 PROTEIN"/>
    <property type="match status" value="1"/>
</dbReference>
<gene>
    <name evidence="1" type="ORF">IFM89_037721</name>
</gene>
<comment type="caution">
    <text evidence="1">The sequence shown here is derived from an EMBL/GenBank/DDBJ whole genome shotgun (WGS) entry which is preliminary data.</text>
</comment>
<evidence type="ECO:0000313" key="1">
    <source>
        <dbReference type="EMBL" id="KAF9617658.1"/>
    </source>
</evidence>
<accession>A0A835IJE1</accession>
<reference evidence="1 2" key="1">
    <citation type="submission" date="2020-10" db="EMBL/GenBank/DDBJ databases">
        <title>The Coptis chinensis genome and diversification of protoberbering-type alkaloids.</title>
        <authorList>
            <person name="Wang B."/>
            <person name="Shu S."/>
            <person name="Song C."/>
            <person name="Liu Y."/>
        </authorList>
    </citation>
    <scope>NUCLEOTIDE SEQUENCE [LARGE SCALE GENOMIC DNA]</scope>
    <source>
        <strain evidence="1">HL-2020</strain>
        <tissue evidence="1">Leaf</tissue>
    </source>
</reference>
<name>A0A835IJE1_9MAGN</name>
<evidence type="ECO:0000313" key="2">
    <source>
        <dbReference type="Proteomes" id="UP000631114"/>
    </source>
</evidence>
<keyword evidence="2" id="KW-1185">Reference proteome</keyword>
<dbReference type="OrthoDB" id="781564at2759"/>
<dbReference type="PANTHER" id="PTHR36045">
    <property type="entry name" value="OS04G0558500 PROTEIN"/>
    <property type="match status" value="1"/>
</dbReference>
<organism evidence="1 2">
    <name type="scientific">Coptis chinensis</name>
    <dbReference type="NCBI Taxonomy" id="261450"/>
    <lineage>
        <taxon>Eukaryota</taxon>
        <taxon>Viridiplantae</taxon>
        <taxon>Streptophyta</taxon>
        <taxon>Embryophyta</taxon>
        <taxon>Tracheophyta</taxon>
        <taxon>Spermatophyta</taxon>
        <taxon>Magnoliopsida</taxon>
        <taxon>Ranunculales</taxon>
        <taxon>Ranunculaceae</taxon>
        <taxon>Coptidoideae</taxon>
        <taxon>Coptis</taxon>
    </lineage>
</organism>
<dbReference type="EMBL" id="JADFTS010000003">
    <property type="protein sequence ID" value="KAF9617658.1"/>
    <property type="molecule type" value="Genomic_DNA"/>
</dbReference>
<sequence>MGVIVWFVHFDCQHLSTTYTYFFVSTDAGYSAESSKGPLAEEDHEIAAKVTLLNHKISSNISAMPSALKRMNDCNSMMEKLDTYNVNIHPAFKRKRTR</sequence>
<dbReference type="Proteomes" id="UP000631114">
    <property type="component" value="Unassembled WGS sequence"/>
</dbReference>
<dbReference type="AlphaFoldDB" id="A0A835IJE1"/>
<protein>
    <submittedName>
        <fullName evidence="1">Uncharacterized protein</fullName>
    </submittedName>
</protein>